<gene>
    <name evidence="2" type="ORF">Tco_0840584</name>
</gene>
<keyword evidence="3" id="KW-1185">Reference proteome</keyword>
<reference evidence="2" key="2">
    <citation type="submission" date="2022-01" db="EMBL/GenBank/DDBJ databases">
        <authorList>
            <person name="Yamashiro T."/>
            <person name="Shiraishi A."/>
            <person name="Satake H."/>
            <person name="Nakayama K."/>
        </authorList>
    </citation>
    <scope>NUCLEOTIDE SEQUENCE</scope>
</reference>
<feature type="region of interest" description="Disordered" evidence="1">
    <location>
        <begin position="107"/>
        <end position="126"/>
    </location>
</feature>
<comment type="caution">
    <text evidence="2">The sequence shown here is derived from an EMBL/GenBank/DDBJ whole genome shotgun (WGS) entry which is preliminary data.</text>
</comment>
<protein>
    <submittedName>
        <fullName evidence="2">Uncharacterized protein</fullName>
    </submittedName>
</protein>
<organism evidence="2 3">
    <name type="scientific">Tanacetum coccineum</name>
    <dbReference type="NCBI Taxonomy" id="301880"/>
    <lineage>
        <taxon>Eukaryota</taxon>
        <taxon>Viridiplantae</taxon>
        <taxon>Streptophyta</taxon>
        <taxon>Embryophyta</taxon>
        <taxon>Tracheophyta</taxon>
        <taxon>Spermatophyta</taxon>
        <taxon>Magnoliopsida</taxon>
        <taxon>eudicotyledons</taxon>
        <taxon>Gunneridae</taxon>
        <taxon>Pentapetalae</taxon>
        <taxon>asterids</taxon>
        <taxon>campanulids</taxon>
        <taxon>Asterales</taxon>
        <taxon>Asteraceae</taxon>
        <taxon>Asteroideae</taxon>
        <taxon>Anthemideae</taxon>
        <taxon>Anthemidinae</taxon>
        <taxon>Tanacetum</taxon>
    </lineage>
</organism>
<evidence type="ECO:0000256" key="1">
    <source>
        <dbReference type="SAM" id="MobiDB-lite"/>
    </source>
</evidence>
<evidence type="ECO:0000313" key="3">
    <source>
        <dbReference type="Proteomes" id="UP001151760"/>
    </source>
</evidence>
<dbReference type="Proteomes" id="UP001151760">
    <property type="component" value="Unassembled WGS sequence"/>
</dbReference>
<feature type="compositionally biased region" description="Basic and acidic residues" evidence="1">
    <location>
        <begin position="113"/>
        <end position="126"/>
    </location>
</feature>
<name>A0ABQ5AWH4_9ASTR</name>
<dbReference type="EMBL" id="BQNB010012641">
    <property type="protein sequence ID" value="GJT06122.1"/>
    <property type="molecule type" value="Genomic_DNA"/>
</dbReference>
<proteinExistence type="predicted"/>
<evidence type="ECO:0000313" key="2">
    <source>
        <dbReference type="EMBL" id="GJT06122.1"/>
    </source>
</evidence>
<accession>A0ABQ5AWH4</accession>
<reference evidence="2" key="1">
    <citation type="journal article" date="2022" name="Int. J. Mol. Sci.">
        <title>Draft Genome of Tanacetum Coccineum: Genomic Comparison of Closely Related Tanacetum-Family Plants.</title>
        <authorList>
            <person name="Yamashiro T."/>
            <person name="Shiraishi A."/>
            <person name="Nakayama K."/>
            <person name="Satake H."/>
        </authorList>
    </citation>
    <scope>NUCLEOTIDE SEQUENCE</scope>
</reference>
<sequence length="189" mass="20707">MILAPSGGGLILYQAYGNLYVMTGRKAHLLEDKQIPSVGAFDEVYFAFGLHLDDLHMTWAHLEKKRTRLRTNTMILEDLSLQTLETASEAIQDAVAAHQAKASQDFTTASARADSKADLEDSSHDGTLETASKAIQDAVAAHQETASQDFTTASAYADSKADLEDSSHDGVTPIKRCRRCDFPIYTNRI</sequence>